<keyword evidence="1" id="KW-1133">Transmembrane helix</keyword>
<evidence type="ECO:0000256" key="1">
    <source>
        <dbReference type="SAM" id="Phobius"/>
    </source>
</evidence>
<dbReference type="Gene3D" id="1.25.40.10">
    <property type="entry name" value="Tetratricopeptide repeat domain"/>
    <property type="match status" value="1"/>
</dbReference>
<feature type="transmembrane region" description="Helical" evidence="1">
    <location>
        <begin position="6"/>
        <end position="24"/>
    </location>
</feature>
<evidence type="ECO:0000313" key="2">
    <source>
        <dbReference type="EMBL" id="OGF81128.1"/>
    </source>
</evidence>
<dbReference type="Proteomes" id="UP000178114">
    <property type="component" value="Unassembled WGS sequence"/>
</dbReference>
<dbReference type="SUPFAM" id="SSF48452">
    <property type="entry name" value="TPR-like"/>
    <property type="match status" value="1"/>
</dbReference>
<dbReference type="SMART" id="SM00028">
    <property type="entry name" value="TPR"/>
    <property type="match status" value="2"/>
</dbReference>
<protein>
    <submittedName>
        <fullName evidence="2">Uncharacterized protein</fullName>
    </submittedName>
</protein>
<comment type="caution">
    <text evidence="2">The sequence shown here is derived from an EMBL/GenBank/DDBJ whole genome shotgun (WGS) entry which is preliminary data.</text>
</comment>
<dbReference type="InterPro" id="IPR011990">
    <property type="entry name" value="TPR-like_helical_dom_sf"/>
</dbReference>
<evidence type="ECO:0000313" key="3">
    <source>
        <dbReference type="Proteomes" id="UP000178114"/>
    </source>
</evidence>
<dbReference type="AlphaFoldDB" id="A0A1F5WZQ8"/>
<gene>
    <name evidence="2" type="ORF">A2930_02400</name>
</gene>
<name>A0A1F5WZQ8_9BACT</name>
<sequence length="189" mass="20903">MWKNYYIFVIAGIAAIGALGLMVIKKAPVDTNDTPTVDVYNKDESTLKESAPADINIKPSPVISSVFSFPVLPSDKIVSWSWNGPYKDGGELEAKILGKIKRFEDLLGKGEFTDYELYVTIANQYELLGDGAKTYEYLLLALTIDSEHTGLAWHNMGVLMENLGAYNTARAAFDRAYAAQPIPAYERPL</sequence>
<dbReference type="InterPro" id="IPR019734">
    <property type="entry name" value="TPR_rpt"/>
</dbReference>
<dbReference type="EMBL" id="MFID01000017">
    <property type="protein sequence ID" value="OGF81128.1"/>
    <property type="molecule type" value="Genomic_DNA"/>
</dbReference>
<reference evidence="2 3" key="1">
    <citation type="journal article" date="2016" name="Nat. Commun.">
        <title>Thousands of microbial genomes shed light on interconnected biogeochemical processes in an aquifer system.</title>
        <authorList>
            <person name="Anantharaman K."/>
            <person name="Brown C.T."/>
            <person name="Hug L.A."/>
            <person name="Sharon I."/>
            <person name="Castelle C.J."/>
            <person name="Probst A.J."/>
            <person name="Thomas B.C."/>
            <person name="Singh A."/>
            <person name="Wilkins M.J."/>
            <person name="Karaoz U."/>
            <person name="Brodie E.L."/>
            <person name="Williams K.H."/>
            <person name="Hubbard S.S."/>
            <person name="Banfield J.F."/>
        </authorList>
    </citation>
    <scope>NUCLEOTIDE SEQUENCE [LARGE SCALE GENOMIC DNA]</scope>
</reference>
<proteinExistence type="predicted"/>
<organism evidence="2 3">
    <name type="scientific">Candidatus Giovannonibacteria bacterium RIFCSPLOWO2_01_FULL_45_34</name>
    <dbReference type="NCBI Taxonomy" id="1798351"/>
    <lineage>
        <taxon>Bacteria</taxon>
        <taxon>Candidatus Giovannoniibacteriota</taxon>
    </lineage>
</organism>
<accession>A0A1F5WZQ8</accession>
<keyword evidence="1" id="KW-0812">Transmembrane</keyword>
<keyword evidence="1" id="KW-0472">Membrane</keyword>